<dbReference type="GO" id="GO:0005789">
    <property type="term" value="C:endoplasmic reticulum membrane"/>
    <property type="evidence" value="ECO:0007669"/>
    <property type="project" value="UniProtKB-SubCell"/>
</dbReference>
<accession>A0A1R3HT51</accession>
<dbReference type="PANTHER" id="PTHR47346:SF1">
    <property type="entry name" value="GPI INOSITOL-DEACYLASE"/>
    <property type="match status" value="1"/>
</dbReference>
<keyword evidence="1" id="KW-0813">Transport</keyword>
<dbReference type="Pfam" id="PF07819">
    <property type="entry name" value="PGAP1"/>
    <property type="match status" value="1"/>
</dbReference>
<dbReference type="Gramene" id="OMO73575">
    <property type="protein sequence ID" value="OMO73575"/>
    <property type="gene ID" value="CCACVL1_17222"/>
</dbReference>
<dbReference type="InterPro" id="IPR036465">
    <property type="entry name" value="vWFA_dom_sf"/>
</dbReference>
<dbReference type="Pfam" id="PF25043">
    <property type="entry name" value="DUF7788"/>
    <property type="match status" value="1"/>
</dbReference>
<keyword evidence="1" id="KW-1133">Transmembrane helix</keyword>
<comment type="function">
    <text evidence="1">Involved in inositol deacylation of GPI-anchored proteins which plays important roles in the quality control and ER-associated degradation of GPI-anchored proteins.</text>
</comment>
<comment type="caution">
    <text evidence="6">The sequence shown here is derived from an EMBL/GenBank/DDBJ whole genome shotgun (WGS) entry which is preliminary data.</text>
</comment>
<feature type="region of interest" description="Disordered" evidence="2">
    <location>
        <begin position="1566"/>
        <end position="1595"/>
    </location>
</feature>
<evidence type="ECO:0000259" key="4">
    <source>
        <dbReference type="Pfam" id="PF11443"/>
    </source>
</evidence>
<feature type="domain" description="DUF7788" evidence="5">
    <location>
        <begin position="449"/>
        <end position="639"/>
    </location>
</feature>
<name>A0A1R3HT51_COCAP</name>
<dbReference type="GO" id="GO:0015031">
    <property type="term" value="P:protein transport"/>
    <property type="evidence" value="ECO:0007669"/>
    <property type="project" value="UniProtKB-KW"/>
</dbReference>
<dbReference type="SUPFAM" id="SSF53474">
    <property type="entry name" value="alpha/beta-Hydrolases"/>
    <property type="match status" value="1"/>
</dbReference>
<evidence type="ECO:0000256" key="1">
    <source>
        <dbReference type="RuleBase" id="RU365011"/>
    </source>
</evidence>
<feature type="transmembrane region" description="Helical" evidence="1">
    <location>
        <begin position="665"/>
        <end position="684"/>
    </location>
</feature>
<feature type="compositionally biased region" description="Basic and acidic residues" evidence="2">
    <location>
        <begin position="213"/>
        <end position="235"/>
    </location>
</feature>
<feature type="transmembrane region" description="Helical" evidence="1">
    <location>
        <begin position="1606"/>
        <end position="1627"/>
    </location>
</feature>
<dbReference type="Gene3D" id="3.40.50.410">
    <property type="entry name" value="von Willebrand factor, type A domain"/>
    <property type="match status" value="1"/>
</dbReference>
<dbReference type="Proteomes" id="UP000188268">
    <property type="component" value="Unassembled WGS sequence"/>
</dbReference>
<keyword evidence="1" id="KW-0378">Hydrolase</keyword>
<dbReference type="STRING" id="210143.A0A1R3HT51"/>
<feature type="transmembrane region" description="Helical" evidence="1">
    <location>
        <begin position="1516"/>
        <end position="1538"/>
    </location>
</feature>
<keyword evidence="1" id="KW-0256">Endoplasmic reticulum</keyword>
<evidence type="ECO:0000259" key="3">
    <source>
        <dbReference type="Pfam" id="PF07819"/>
    </source>
</evidence>
<comment type="similarity">
    <text evidence="1">Belongs to the GPI inositol-deacylase family.</text>
</comment>
<evidence type="ECO:0000313" key="7">
    <source>
        <dbReference type="Proteomes" id="UP000188268"/>
    </source>
</evidence>
<feature type="compositionally biased region" description="Low complexity" evidence="2">
    <location>
        <begin position="1574"/>
        <end position="1593"/>
    </location>
</feature>
<dbReference type="Pfam" id="PF11443">
    <property type="entry name" value="DUF2828"/>
    <property type="match status" value="1"/>
</dbReference>
<feature type="transmembrane region" description="Helical" evidence="1">
    <location>
        <begin position="1363"/>
        <end position="1383"/>
    </location>
</feature>
<evidence type="ECO:0000256" key="2">
    <source>
        <dbReference type="SAM" id="MobiDB-lite"/>
    </source>
</evidence>
<dbReference type="Gene3D" id="3.40.50.1820">
    <property type="entry name" value="alpha/beta hydrolase"/>
    <property type="match status" value="1"/>
</dbReference>
<dbReference type="EMBL" id="AWWV01011194">
    <property type="protein sequence ID" value="OMO73575.1"/>
    <property type="molecule type" value="Genomic_DNA"/>
</dbReference>
<dbReference type="InterPro" id="IPR012908">
    <property type="entry name" value="PGAP1-ab_dom-like"/>
</dbReference>
<dbReference type="InterPro" id="IPR058580">
    <property type="entry name" value="DUF2828"/>
</dbReference>
<dbReference type="OrthoDB" id="348976at2759"/>
<keyword evidence="1" id="KW-0472">Membrane</keyword>
<reference evidence="6 7" key="1">
    <citation type="submission" date="2013-09" db="EMBL/GenBank/DDBJ databases">
        <title>Corchorus capsularis genome sequencing.</title>
        <authorList>
            <person name="Alam M."/>
            <person name="Haque M.S."/>
            <person name="Islam M.S."/>
            <person name="Emdad E.M."/>
            <person name="Islam M.M."/>
            <person name="Ahmed B."/>
            <person name="Halim A."/>
            <person name="Hossen Q.M.M."/>
            <person name="Hossain M.Z."/>
            <person name="Ahmed R."/>
            <person name="Khan M.M."/>
            <person name="Islam R."/>
            <person name="Rashid M.M."/>
            <person name="Khan S.A."/>
            <person name="Rahman M.S."/>
            <person name="Alam M."/>
        </authorList>
    </citation>
    <scope>NUCLEOTIDE SEQUENCE [LARGE SCALE GENOMIC DNA]</scope>
    <source>
        <strain evidence="7">cv. CVL-1</strain>
        <tissue evidence="6">Whole seedling</tissue>
    </source>
</reference>
<dbReference type="InterPro" id="IPR029058">
    <property type="entry name" value="AB_hydrolase_fold"/>
</dbReference>
<keyword evidence="7" id="KW-1185">Reference proteome</keyword>
<dbReference type="GO" id="GO:0016788">
    <property type="term" value="F:hydrolase activity, acting on ester bonds"/>
    <property type="evidence" value="ECO:0007669"/>
    <property type="project" value="InterPro"/>
</dbReference>
<dbReference type="SUPFAM" id="SSF53300">
    <property type="entry name" value="vWA-like"/>
    <property type="match status" value="1"/>
</dbReference>
<comment type="subcellular location">
    <subcellularLocation>
        <location evidence="1">Endoplasmic reticulum membrane</location>
    </subcellularLocation>
</comment>
<evidence type="ECO:0000259" key="5">
    <source>
        <dbReference type="Pfam" id="PF25043"/>
    </source>
</evidence>
<feature type="domain" description="GPI inositol-deacylase PGAP1-like alpha/beta" evidence="3">
    <location>
        <begin position="740"/>
        <end position="995"/>
    </location>
</feature>
<evidence type="ECO:0000313" key="6">
    <source>
        <dbReference type="EMBL" id="OMO73575.1"/>
    </source>
</evidence>
<protein>
    <recommendedName>
        <fullName evidence="1">GPI inositol-deacylase</fullName>
        <ecNumber evidence="1">3.1.-.-</ecNumber>
    </recommendedName>
</protein>
<keyword evidence="1" id="KW-0812">Transmembrane</keyword>
<keyword evidence="1" id="KW-0653">Protein transport</keyword>
<feature type="transmembrane region" description="Helical" evidence="1">
    <location>
        <begin position="1484"/>
        <end position="1504"/>
    </location>
</feature>
<organism evidence="6 7">
    <name type="scientific">Corchorus capsularis</name>
    <name type="common">Jute</name>
    <dbReference type="NCBI Taxonomy" id="210143"/>
    <lineage>
        <taxon>Eukaryota</taxon>
        <taxon>Viridiplantae</taxon>
        <taxon>Streptophyta</taxon>
        <taxon>Embryophyta</taxon>
        <taxon>Tracheophyta</taxon>
        <taxon>Spermatophyta</taxon>
        <taxon>Magnoliopsida</taxon>
        <taxon>eudicotyledons</taxon>
        <taxon>Gunneridae</taxon>
        <taxon>Pentapetalae</taxon>
        <taxon>rosids</taxon>
        <taxon>malvids</taxon>
        <taxon>Malvales</taxon>
        <taxon>Malvaceae</taxon>
        <taxon>Grewioideae</taxon>
        <taxon>Apeibeae</taxon>
        <taxon>Corchorus</taxon>
    </lineage>
</organism>
<dbReference type="InterPro" id="IPR056690">
    <property type="entry name" value="DUF7788"/>
</dbReference>
<feature type="transmembrane region" description="Helical" evidence="1">
    <location>
        <begin position="1404"/>
        <end position="1425"/>
    </location>
</feature>
<dbReference type="EC" id="3.1.-.-" evidence="1"/>
<feature type="domain" description="DUF2828" evidence="4">
    <location>
        <begin position="59"/>
        <end position="447"/>
    </location>
</feature>
<feature type="region of interest" description="Disordered" evidence="2">
    <location>
        <begin position="196"/>
        <end position="235"/>
    </location>
</feature>
<proteinExistence type="inferred from homology"/>
<feature type="region of interest" description="Disordered" evidence="2">
    <location>
        <begin position="1"/>
        <end position="33"/>
    </location>
</feature>
<gene>
    <name evidence="6" type="ORF">CCACVL1_17222</name>
</gene>
<feature type="transmembrane region" description="Helical" evidence="1">
    <location>
        <begin position="1445"/>
        <end position="1472"/>
    </location>
</feature>
<sequence>MAPPSLLGPPELRQPTPKPQQPKTTTAGGPSDPFVDVMVANFNKANTVSVSVSPPMGYTENHSATFLSSGNPCLDFFFHVVPDTPPESLKERLRLAWAHNPLTTLKLICNLRGVRGTGKSDKEGFFTAAFWLHNNHPKTLACNLDSLADFGCFKDLPEMLYRLLEGYDIRKIRKEEWNQRKAGARRRFMMRHPRFRHNNNSQRKTNKKKVAAKPKEVRVSNSPERSKMDKEKASALRKEKKIAMAKKVLERYSRDPDFRFLYERASDVFAECLKADMESMKSGQLKKIGLAAKWCPSIDSAFDKSTLICESIAKKMFPRENYPEYQGIEEAHYAYRVRDRLRKEVLVPLHKVLELPEVYIGTNRWDSIPYNRVASVAMKFYKEKFLKHDNERFSKYLEDVKSGKSTIAAGALLPHEIVASLDDSDGGQVAELQWQRMVNDLLQKGKLRNCMAVCDVSGSMQGIPMEVSVALGVLVSDLSEEPWKGKLITFSANPELQMVKGDDLKSKTNFVRRMKWGMNTDFQKVFDLILKVAVEGKLKPEQMIKRLFVFSDMEFDQASTSRRWETDYQVIVSKFSAKGYGESIPQIVFWNLRNSRATPVPGTQNGVALVSGFSKNLIKMFLDQDGDINPEAVMEAAISGERRNSSSNISNEDSRMRGFRPGLRAMVLVIGVIWLGVAAMYGLLKPIANNCIMTYMYPTYIPISTTEGVSSLKYGLYLYHEGWRKIDFKEHLKKLNGIPVRSLAAESDRAYQGGPLERTFYREAYLATDEGGSGDMAGFRLPNQYTNKLDWFAVDLEGEHSAMDGRILEEHTEYVVYAIHRILDQYKESRDAREREGAATTGGLPRSVILVGHSMGGFVARAATIHPHLRKSAVETILTLSSPHQLPPLPLQPSLGYYYESINHEWRKGYEVQTTRTGHYVSGPKLSHVVVVSICGGYNDYQVRSKLESLDGIVPPTHGFMISSTSMKNVWLSMEHQAILWCNQLVVQVSHTLLSLIDSRTGQPFSDPRQRLATFTRMLHSGIPQSFNWKMQSQSPWSTLGAVKDEKDTAGSQVQTSSDCPSSFHWSDDVLERDLYIQATTVTVLAMDGRRRWLDIEKLGSNGKSHFIFVTNLAPCSGVRIHLWPHKGKSASDLPAGKRVVEVTSKMVQIPAGPAPRQIEPGSQTEQAPPSAVLYLGPEEMHGFRFLTVSVAPSPTISGRPPPATSMAVGQFFNPDEGEIELSPISMLLSIRYHKDVILKEDHPLALNLSFAISLGLLPSTFSLKTTGCGIKDSGLLDDAGDAENTKLCKLRCFPPVALAWDPTSGLHVFPNLYSETLVVASSPALWTSTGAEKTTVLLLLDPHCSYKASSAVSVTTAASRFLLLYNSQIIGFSVAVIFFALMRQAHARPVPSILQAVDSNLRMPFPFLPFSVVPILISLFFSFLTSHPFPPLPSFTIVSVICYLFANGFIILLILVSQLLFYVAAYLHVLIKRRWKLWEGNSCFLFLQRIINLCSSFFSLRVVRVLRANPLLVPISAAIVLSTFVHPALGLSILLLFHAYCCHSSLCNAMTASFRSHAQEKDSGYKSAGDYLSHQSSSKPGSPSKENSSSYSQTQEDTFHHRHGLLTLHLLATLMFGPSLVSWLQFGLIVKSLTALSTHSGAGTETGFHLPNRRDIFLSLRYGPERHALEEDGIGIDTRDII</sequence>
<dbReference type="PANTHER" id="PTHR47346">
    <property type="entry name" value="HYDROLASES, ACTING ON ESTER BOND"/>
    <property type="match status" value="1"/>
</dbReference>